<feature type="domain" description="C-type lectin" evidence="2">
    <location>
        <begin position="143"/>
        <end position="256"/>
    </location>
</feature>
<evidence type="ECO:0000313" key="3">
    <source>
        <dbReference type="EMBL" id="KAE8289380.1"/>
    </source>
</evidence>
<sequence length="302" mass="34624">MTQRHWKNFVKNTSTLGAERFKGCVSVCHLQPNGLVRLFHPVDQEATWTEAQQHCREMFTDLATIEDHTSNHDALQVLSSSEFWIGLSFNSSWMWSYKDQEVSEETWFTSWAENEPSYRECGAALGNGQWSMKLCGTKLFFVCYSAESDRHILVEIALTWSDAQAYCRSTYTDLSSIHSEQDNQQVGSLLWSGTGGMWVGWIGLHRKGWVWSDRSSAPYRQWANQDFDGTRACATMTSSSDWSRSDCSNRNFFLCYTDVRPSMSRSVKIRMKGRSADLNDPKVQDAILQQVRDTSCLFLSML</sequence>
<organism evidence="3 4">
    <name type="scientific">Larimichthys crocea</name>
    <name type="common">Large yellow croaker</name>
    <name type="synonym">Pseudosciaena crocea</name>
    <dbReference type="NCBI Taxonomy" id="215358"/>
    <lineage>
        <taxon>Eukaryota</taxon>
        <taxon>Metazoa</taxon>
        <taxon>Chordata</taxon>
        <taxon>Craniata</taxon>
        <taxon>Vertebrata</taxon>
        <taxon>Euteleostomi</taxon>
        <taxon>Actinopterygii</taxon>
        <taxon>Neopterygii</taxon>
        <taxon>Teleostei</taxon>
        <taxon>Neoteleostei</taxon>
        <taxon>Acanthomorphata</taxon>
        <taxon>Eupercaria</taxon>
        <taxon>Sciaenidae</taxon>
        <taxon>Larimichthys</taxon>
    </lineage>
</organism>
<proteinExistence type="predicted"/>
<dbReference type="Pfam" id="PF00059">
    <property type="entry name" value="Lectin_C"/>
    <property type="match status" value="2"/>
</dbReference>
<dbReference type="Gene3D" id="3.10.100.10">
    <property type="entry name" value="Mannose-Binding Protein A, subunit A"/>
    <property type="match status" value="2"/>
</dbReference>
<gene>
    <name evidence="3" type="ORF">D5F01_LYC13269</name>
</gene>
<dbReference type="InterPro" id="IPR016186">
    <property type="entry name" value="C-type_lectin-like/link_sf"/>
</dbReference>
<reference evidence="3 4" key="1">
    <citation type="submission" date="2019-07" db="EMBL/GenBank/DDBJ databases">
        <title>Chromosome genome assembly for large yellow croaker.</title>
        <authorList>
            <person name="Xiao S."/>
        </authorList>
    </citation>
    <scope>NUCLEOTIDE SEQUENCE [LARGE SCALE GENOMIC DNA]</scope>
    <source>
        <strain evidence="3">JMULYC20181020</strain>
        <tissue evidence="3">Muscle</tissue>
    </source>
</reference>
<comment type="caution">
    <text evidence="3">The sequence shown here is derived from an EMBL/GenBank/DDBJ whole genome shotgun (WGS) entry which is preliminary data.</text>
</comment>
<name>A0A6G0ID71_LARCR</name>
<dbReference type="EMBL" id="REGW02000012">
    <property type="protein sequence ID" value="KAE8289380.1"/>
    <property type="molecule type" value="Genomic_DNA"/>
</dbReference>
<evidence type="ECO:0000313" key="4">
    <source>
        <dbReference type="Proteomes" id="UP000424527"/>
    </source>
</evidence>
<keyword evidence="1" id="KW-1015">Disulfide bond</keyword>
<evidence type="ECO:0000259" key="2">
    <source>
        <dbReference type="PROSITE" id="PS50041"/>
    </source>
</evidence>
<accession>A0A6G0ID71</accession>
<dbReference type="PROSITE" id="PS00615">
    <property type="entry name" value="C_TYPE_LECTIN_1"/>
    <property type="match status" value="1"/>
</dbReference>
<dbReference type="PANTHER" id="PTHR45784">
    <property type="entry name" value="C-TYPE LECTIN DOMAIN FAMILY 20 MEMBER A-RELATED"/>
    <property type="match status" value="1"/>
</dbReference>
<protein>
    <recommendedName>
        <fullName evidence="2">C-type lectin domain-containing protein</fullName>
    </recommendedName>
</protein>
<dbReference type="InterPro" id="IPR018378">
    <property type="entry name" value="C-type_lectin_CS"/>
</dbReference>
<evidence type="ECO:0000256" key="1">
    <source>
        <dbReference type="ARBA" id="ARBA00023157"/>
    </source>
</evidence>
<dbReference type="InterPro" id="IPR016187">
    <property type="entry name" value="CTDL_fold"/>
</dbReference>
<dbReference type="SUPFAM" id="SSF56436">
    <property type="entry name" value="C-type lectin-like"/>
    <property type="match status" value="2"/>
</dbReference>
<dbReference type="InterPro" id="IPR001304">
    <property type="entry name" value="C-type_lectin-like"/>
</dbReference>
<keyword evidence="4" id="KW-1185">Reference proteome</keyword>
<dbReference type="SMART" id="SM00034">
    <property type="entry name" value="CLECT"/>
    <property type="match status" value="2"/>
</dbReference>
<dbReference type="AlphaFoldDB" id="A0A6G0ID71"/>
<feature type="domain" description="C-type lectin" evidence="2">
    <location>
        <begin position="47"/>
        <end position="144"/>
    </location>
</feature>
<dbReference type="PANTHER" id="PTHR45784:SF3">
    <property type="entry name" value="C-TYPE LECTIN DOMAIN FAMILY 4 MEMBER K-LIKE-RELATED"/>
    <property type="match status" value="1"/>
</dbReference>
<dbReference type="Proteomes" id="UP000424527">
    <property type="component" value="Unassembled WGS sequence"/>
</dbReference>
<dbReference type="PROSITE" id="PS50041">
    <property type="entry name" value="C_TYPE_LECTIN_2"/>
    <property type="match status" value="2"/>
</dbReference>